<dbReference type="AlphaFoldDB" id="A0A2U9CX44"/>
<dbReference type="EMBL" id="CP026263">
    <property type="protein sequence ID" value="AWP20570.1"/>
    <property type="molecule type" value="Genomic_DNA"/>
</dbReference>
<gene>
    <name evidence="1" type="ORF">SMAX5B_002014</name>
</gene>
<dbReference type="Proteomes" id="UP000246464">
    <property type="component" value="Chromosome 21"/>
</dbReference>
<reference evidence="1 2" key="1">
    <citation type="submission" date="2017-12" db="EMBL/GenBank/DDBJ databases">
        <title>Integrating genomic resources of turbot (Scophthalmus maximus) in depth evaluation of genetic and physical mapping variation across individuals.</title>
        <authorList>
            <person name="Martinez P."/>
        </authorList>
    </citation>
    <scope>NUCLEOTIDE SEQUENCE [LARGE SCALE GENOMIC DNA]</scope>
</reference>
<evidence type="ECO:0000313" key="1">
    <source>
        <dbReference type="EMBL" id="AWP20570.1"/>
    </source>
</evidence>
<sequence>MPPLSMGKQAVCDNDESVPLLLLTNTGHPRNHCNAADNLNAPCPSVAPVRIIAQCGGERDSARWTLERC</sequence>
<protein>
    <submittedName>
        <fullName evidence="1">Uncharacterized protein</fullName>
    </submittedName>
</protein>
<proteinExistence type="predicted"/>
<keyword evidence="2" id="KW-1185">Reference proteome</keyword>
<name>A0A2U9CX44_SCOMX</name>
<accession>A0A2U9CX44</accession>
<evidence type="ECO:0000313" key="2">
    <source>
        <dbReference type="Proteomes" id="UP000246464"/>
    </source>
</evidence>
<organism evidence="1 2">
    <name type="scientific">Scophthalmus maximus</name>
    <name type="common">Turbot</name>
    <name type="synonym">Psetta maxima</name>
    <dbReference type="NCBI Taxonomy" id="52904"/>
    <lineage>
        <taxon>Eukaryota</taxon>
        <taxon>Metazoa</taxon>
        <taxon>Chordata</taxon>
        <taxon>Craniata</taxon>
        <taxon>Vertebrata</taxon>
        <taxon>Euteleostomi</taxon>
        <taxon>Actinopterygii</taxon>
        <taxon>Neopterygii</taxon>
        <taxon>Teleostei</taxon>
        <taxon>Neoteleostei</taxon>
        <taxon>Acanthomorphata</taxon>
        <taxon>Carangaria</taxon>
        <taxon>Pleuronectiformes</taxon>
        <taxon>Pleuronectoidei</taxon>
        <taxon>Scophthalmidae</taxon>
        <taxon>Scophthalmus</taxon>
    </lineage>
</organism>